<keyword evidence="8" id="KW-1185">Reference proteome</keyword>
<dbReference type="Gene3D" id="3.30.70.330">
    <property type="match status" value="1"/>
</dbReference>
<dbReference type="SMART" id="SM00360">
    <property type="entry name" value="RRM"/>
    <property type="match status" value="1"/>
</dbReference>
<evidence type="ECO:0000256" key="5">
    <source>
        <dbReference type="SAM" id="MobiDB-lite"/>
    </source>
</evidence>
<feature type="region of interest" description="Disordered" evidence="5">
    <location>
        <begin position="279"/>
        <end position="536"/>
    </location>
</feature>
<accession>A0A9X0A4K5</accession>
<feature type="compositionally biased region" description="Basic and acidic residues" evidence="5">
    <location>
        <begin position="785"/>
        <end position="806"/>
    </location>
</feature>
<sequence length="926" mass="103454">METKRLFVGGLYSDIKEVNLRDRFKTFGTVSSVEIIRRTDEKGCPVKTFAYVDILQTEVNFRRCVSLLSNSKWKGCCLKIQAAKESFLTRLERERQQKGQTKIVSPLQNSTKQDTKNVKDQDTKKQDAIPDTLPKAVPGTPLPGKKNWVVGKFGRVLPVVYLRRRDQKKIAKFDPSKTTHCLKKIKPEEPTVTVSELTWSLDSETKMVNGSSGNLLKMKGEKQRKSKLRGNTLNEKQTKRDFPVDNGLDKDDKKVSEGLMGSHGVTFPSVTRAKNLSAGVVGGSESDSSASNSESDIDHHSNAKRRKNTLNNTEGNSSDTYDSSTSSLAPSRDVIASCSSPDTAPQIKTKLLPNMTEVESSSYTKIQNTNNSLDSNMSLHNNGTMQVEEDDEQLSDETTCSSTTSGRKSSDSSDETSDIESSESENVVITKRDQLSSEIDTKLSNISDGPGDSDSTAPPVRSAKTKDQSKITDNPYKQKHSNEKRLDALQEKKKSAQAQRNLIKDALKDLDSGTQSHDGEKHIVFTDSDDEDGSGNKVMKKAAYSVGDKISGSKASSWLGLDSDSDEDHDQAAGDDSDDTDDQLVTVKPHFEGKAGEELFKLQRTFGGDKRFELDSRFLEGEEDDNNHVVKDKEPSKSDTQKVLSEDYQEDVSTQKDDEISRSLTEEKEMAMKVLGNILGGNFRADYDSRESQEKVPAFRNSTVVHYDPTREDHKQFEQIPTKEREKPGLEPSLVQEKRSEDPILPEVSQDKYYDANTSSLTELFGKKEQGSPQGTSFTFLSQEPEDHVDSTAEEHRHVGSVEEIKTNPWQAATKLPYDSSDDNDDGDGDDDNGEGMEFQEAVSNDDQSNKSTSQLDELFFFHPDDPDLANRINDQEAPFMRTGSQEEVSEYWVSVRSDLTLDYKRKRKDAVRRQNKLAAKRTRLR</sequence>
<dbReference type="GO" id="GO:0005730">
    <property type="term" value="C:nucleolus"/>
    <property type="evidence" value="ECO:0007669"/>
    <property type="project" value="UniProtKB-SubCell"/>
</dbReference>
<feature type="domain" description="RRM" evidence="6">
    <location>
        <begin position="4"/>
        <end position="85"/>
    </location>
</feature>
<feature type="compositionally biased region" description="Basic and acidic residues" evidence="5">
    <location>
        <begin position="617"/>
        <end position="640"/>
    </location>
</feature>
<feature type="compositionally biased region" description="Acidic residues" evidence="5">
    <location>
        <begin position="412"/>
        <end position="423"/>
    </location>
</feature>
<feature type="compositionally biased region" description="Polar residues" evidence="5">
    <location>
        <begin position="842"/>
        <end position="856"/>
    </location>
</feature>
<dbReference type="SUPFAM" id="SSF54928">
    <property type="entry name" value="RNA-binding domain, RBD"/>
    <property type="match status" value="1"/>
</dbReference>
<evidence type="ECO:0000313" key="8">
    <source>
        <dbReference type="Proteomes" id="UP001163046"/>
    </source>
</evidence>
<feature type="compositionally biased region" description="Acidic residues" evidence="5">
    <location>
        <begin position="563"/>
        <end position="582"/>
    </location>
</feature>
<proteinExistence type="predicted"/>
<feature type="region of interest" description="Disordered" evidence="5">
    <location>
        <begin position="552"/>
        <end position="591"/>
    </location>
</feature>
<feature type="compositionally biased region" description="Basic and acidic residues" evidence="5">
    <location>
        <begin position="502"/>
        <end position="524"/>
    </location>
</feature>
<protein>
    <submittedName>
        <fullName evidence="7">Nucleolar protein 8</fullName>
    </submittedName>
</protein>
<feature type="compositionally biased region" description="Polar residues" evidence="5">
    <location>
        <begin position="771"/>
        <end position="782"/>
    </location>
</feature>
<keyword evidence="2 4" id="KW-0694">RNA-binding</keyword>
<dbReference type="InterPro" id="IPR035979">
    <property type="entry name" value="RBD_domain_sf"/>
</dbReference>
<feature type="compositionally biased region" description="Basic and acidic residues" evidence="5">
    <location>
        <begin position="653"/>
        <end position="663"/>
    </location>
</feature>
<dbReference type="AlphaFoldDB" id="A0A9X0A4K5"/>
<feature type="compositionally biased region" description="Basic and acidic residues" evidence="5">
    <location>
        <begin position="430"/>
        <end position="441"/>
    </location>
</feature>
<name>A0A9X0A4K5_9CNID</name>
<dbReference type="Proteomes" id="UP001163046">
    <property type="component" value="Unassembled WGS sequence"/>
</dbReference>
<feature type="compositionally biased region" description="Polar residues" evidence="5">
    <location>
        <begin position="357"/>
        <end position="385"/>
    </location>
</feature>
<comment type="caution">
    <text evidence="7">The sequence shown here is derived from an EMBL/GenBank/DDBJ whole genome shotgun (WGS) entry which is preliminary data.</text>
</comment>
<dbReference type="InterPro" id="IPR034138">
    <property type="entry name" value="NOP8_RRM"/>
</dbReference>
<feature type="compositionally biased region" description="Polar residues" evidence="5">
    <location>
        <begin position="98"/>
        <end position="112"/>
    </location>
</feature>
<dbReference type="PROSITE" id="PS00036">
    <property type="entry name" value="BZIP_BASIC"/>
    <property type="match status" value="1"/>
</dbReference>
<keyword evidence="3" id="KW-0539">Nucleus</keyword>
<evidence type="ECO:0000256" key="2">
    <source>
        <dbReference type="ARBA" id="ARBA00022884"/>
    </source>
</evidence>
<feature type="region of interest" description="Disordered" evidence="5">
    <location>
        <begin position="98"/>
        <end position="140"/>
    </location>
</feature>
<dbReference type="PROSITE" id="PS50102">
    <property type="entry name" value="RRM"/>
    <property type="match status" value="1"/>
</dbReference>
<feature type="compositionally biased region" description="Low complexity" evidence="5">
    <location>
        <begin position="317"/>
        <end position="327"/>
    </location>
</feature>
<feature type="compositionally biased region" description="Low complexity" evidence="5">
    <location>
        <begin position="398"/>
        <end position="407"/>
    </location>
</feature>
<dbReference type="InterPro" id="IPR012677">
    <property type="entry name" value="Nucleotide-bd_a/b_plait_sf"/>
</dbReference>
<feature type="region of interest" description="Disordered" evidence="5">
    <location>
        <begin position="210"/>
        <end position="266"/>
    </location>
</feature>
<evidence type="ECO:0000256" key="3">
    <source>
        <dbReference type="ARBA" id="ARBA00023242"/>
    </source>
</evidence>
<evidence type="ECO:0000256" key="4">
    <source>
        <dbReference type="PROSITE-ProRule" id="PRU00176"/>
    </source>
</evidence>
<dbReference type="CDD" id="cd12226">
    <property type="entry name" value="RRM_NOL8"/>
    <property type="match status" value="1"/>
</dbReference>
<feature type="region of interest" description="Disordered" evidence="5">
    <location>
        <begin position="708"/>
        <end position="856"/>
    </location>
</feature>
<dbReference type="InterPro" id="IPR004827">
    <property type="entry name" value="bZIP"/>
</dbReference>
<feature type="compositionally biased region" description="Low complexity" evidence="5">
    <location>
        <begin position="279"/>
        <end position="294"/>
    </location>
</feature>
<dbReference type="GO" id="GO:0003723">
    <property type="term" value="F:RNA binding"/>
    <property type="evidence" value="ECO:0007669"/>
    <property type="project" value="UniProtKB-UniRule"/>
</dbReference>
<feature type="compositionally biased region" description="Basic and acidic residues" evidence="5">
    <location>
        <begin position="113"/>
        <end position="128"/>
    </location>
</feature>
<feature type="compositionally biased region" description="Basic and acidic residues" evidence="5">
    <location>
        <begin position="480"/>
        <end position="494"/>
    </location>
</feature>
<evidence type="ECO:0000256" key="1">
    <source>
        <dbReference type="ARBA" id="ARBA00004604"/>
    </source>
</evidence>
<feature type="compositionally biased region" description="Basic and acidic residues" evidence="5">
    <location>
        <begin position="236"/>
        <end position="256"/>
    </location>
</feature>
<organism evidence="7 8">
    <name type="scientific">Desmophyllum pertusum</name>
    <dbReference type="NCBI Taxonomy" id="174260"/>
    <lineage>
        <taxon>Eukaryota</taxon>
        <taxon>Metazoa</taxon>
        <taxon>Cnidaria</taxon>
        <taxon>Anthozoa</taxon>
        <taxon>Hexacorallia</taxon>
        <taxon>Scleractinia</taxon>
        <taxon>Caryophylliina</taxon>
        <taxon>Caryophylliidae</taxon>
        <taxon>Desmophyllum</taxon>
    </lineage>
</organism>
<dbReference type="InterPro" id="IPR000504">
    <property type="entry name" value="RRM_dom"/>
</dbReference>
<dbReference type="GO" id="GO:0003700">
    <property type="term" value="F:DNA-binding transcription factor activity"/>
    <property type="evidence" value="ECO:0007669"/>
    <property type="project" value="InterPro"/>
</dbReference>
<evidence type="ECO:0000313" key="7">
    <source>
        <dbReference type="EMBL" id="KAJ7392948.1"/>
    </source>
</evidence>
<dbReference type="PANTHER" id="PTHR48029:SF1">
    <property type="entry name" value="NUCLEOLAR PROTEIN 8"/>
    <property type="match status" value="1"/>
</dbReference>
<feature type="compositionally biased region" description="Acidic residues" evidence="5">
    <location>
        <begin position="820"/>
        <end position="835"/>
    </location>
</feature>
<dbReference type="OrthoDB" id="21643at2759"/>
<comment type="subcellular location">
    <subcellularLocation>
        <location evidence="1">Nucleus</location>
        <location evidence="1">Nucleolus</location>
    </subcellularLocation>
</comment>
<feature type="compositionally biased region" description="Basic and acidic residues" evidence="5">
    <location>
        <begin position="708"/>
        <end position="729"/>
    </location>
</feature>
<reference evidence="7" key="1">
    <citation type="submission" date="2023-01" db="EMBL/GenBank/DDBJ databases">
        <title>Genome assembly of the deep-sea coral Lophelia pertusa.</title>
        <authorList>
            <person name="Herrera S."/>
            <person name="Cordes E."/>
        </authorList>
    </citation>
    <scope>NUCLEOTIDE SEQUENCE</scope>
    <source>
        <strain evidence="7">USNM1676648</strain>
        <tissue evidence="7">Polyp</tissue>
    </source>
</reference>
<evidence type="ECO:0000259" key="6">
    <source>
        <dbReference type="PROSITE" id="PS50102"/>
    </source>
</evidence>
<gene>
    <name evidence="7" type="primary">NOL8</name>
    <name evidence="7" type="ORF">OS493_008189</name>
</gene>
<feature type="region of interest" description="Disordered" evidence="5">
    <location>
        <begin position="617"/>
        <end position="663"/>
    </location>
</feature>
<dbReference type="EMBL" id="MU825399">
    <property type="protein sequence ID" value="KAJ7392948.1"/>
    <property type="molecule type" value="Genomic_DNA"/>
</dbReference>
<dbReference type="Pfam" id="PF00076">
    <property type="entry name" value="RRM_1"/>
    <property type="match status" value="1"/>
</dbReference>
<dbReference type="PANTHER" id="PTHR48029">
    <property type="entry name" value="NUCLEOLAR PROTEIN 8"/>
    <property type="match status" value="1"/>
</dbReference>